<reference evidence="8" key="1">
    <citation type="submission" date="2016-09" db="EMBL/GenBank/DDBJ databases">
        <authorList>
            <person name="Varghese N."/>
            <person name="Submissions S."/>
        </authorList>
    </citation>
    <scope>NUCLEOTIDE SEQUENCE [LARGE SCALE GENOMIC DNA]</scope>
    <source>
        <strain evidence="8">25nlg</strain>
    </source>
</reference>
<dbReference type="Pfam" id="PF02588">
    <property type="entry name" value="YitT_membrane"/>
    <property type="match status" value="1"/>
</dbReference>
<feature type="transmembrane region" description="Helical" evidence="6">
    <location>
        <begin position="72"/>
        <end position="93"/>
    </location>
</feature>
<dbReference type="EMBL" id="FMYM01000011">
    <property type="protein sequence ID" value="SDC60437.1"/>
    <property type="molecule type" value="Genomic_DNA"/>
</dbReference>
<dbReference type="Proteomes" id="UP000242662">
    <property type="component" value="Unassembled WGS sequence"/>
</dbReference>
<accession>A0A1G6MZ09</accession>
<dbReference type="InterPro" id="IPR003740">
    <property type="entry name" value="YitT"/>
</dbReference>
<keyword evidence="5 6" id="KW-0472">Membrane</keyword>
<evidence type="ECO:0000256" key="4">
    <source>
        <dbReference type="ARBA" id="ARBA00022989"/>
    </source>
</evidence>
<name>A0A1G6MZ09_9BACI</name>
<dbReference type="AlphaFoldDB" id="A0A1G6MZ09"/>
<evidence type="ECO:0000256" key="2">
    <source>
        <dbReference type="ARBA" id="ARBA00022475"/>
    </source>
</evidence>
<evidence type="ECO:0000256" key="1">
    <source>
        <dbReference type="ARBA" id="ARBA00004651"/>
    </source>
</evidence>
<organism evidence="7 8">
    <name type="scientific">Shouchella lonarensis</name>
    <dbReference type="NCBI Taxonomy" id="1464122"/>
    <lineage>
        <taxon>Bacteria</taxon>
        <taxon>Bacillati</taxon>
        <taxon>Bacillota</taxon>
        <taxon>Bacilli</taxon>
        <taxon>Bacillales</taxon>
        <taxon>Bacillaceae</taxon>
        <taxon>Shouchella</taxon>
    </lineage>
</organism>
<keyword evidence="8" id="KW-1185">Reference proteome</keyword>
<feature type="transmembrane region" description="Helical" evidence="6">
    <location>
        <begin position="43"/>
        <end position="65"/>
    </location>
</feature>
<dbReference type="GO" id="GO:0005886">
    <property type="term" value="C:plasma membrane"/>
    <property type="evidence" value="ECO:0007669"/>
    <property type="project" value="UniProtKB-SubCell"/>
</dbReference>
<evidence type="ECO:0000313" key="7">
    <source>
        <dbReference type="EMBL" id="SDC60437.1"/>
    </source>
</evidence>
<feature type="transmembrane region" description="Helical" evidence="6">
    <location>
        <begin position="7"/>
        <end position="31"/>
    </location>
</feature>
<dbReference type="RefSeq" id="WP_090776438.1">
    <property type="nucleotide sequence ID" value="NZ_FMYM01000011.1"/>
</dbReference>
<dbReference type="OrthoDB" id="2602718at2"/>
<gene>
    <name evidence="7" type="ORF">SAMN05421737_11138</name>
</gene>
<proteinExistence type="predicted"/>
<keyword evidence="3 6" id="KW-0812">Transmembrane</keyword>
<feature type="transmembrane region" description="Helical" evidence="6">
    <location>
        <begin position="169"/>
        <end position="190"/>
    </location>
</feature>
<keyword evidence="2" id="KW-1003">Cell membrane</keyword>
<dbReference type="PANTHER" id="PTHR33545">
    <property type="entry name" value="UPF0750 MEMBRANE PROTEIN YITT-RELATED"/>
    <property type="match status" value="1"/>
</dbReference>
<evidence type="ECO:0000256" key="3">
    <source>
        <dbReference type="ARBA" id="ARBA00022692"/>
    </source>
</evidence>
<protein>
    <submittedName>
        <fullName evidence="7">Uncharacterized 5xTM membrane BCR, YitT family COG1284</fullName>
    </submittedName>
</protein>
<feature type="transmembrane region" description="Helical" evidence="6">
    <location>
        <begin position="99"/>
        <end position="123"/>
    </location>
</feature>
<dbReference type="PANTHER" id="PTHR33545:SF5">
    <property type="entry name" value="UPF0750 MEMBRANE PROTEIN YITT"/>
    <property type="match status" value="1"/>
</dbReference>
<evidence type="ECO:0000256" key="5">
    <source>
        <dbReference type="ARBA" id="ARBA00023136"/>
    </source>
</evidence>
<comment type="subcellular location">
    <subcellularLocation>
        <location evidence="1">Cell membrane</location>
        <topology evidence="1">Multi-pass membrane protein</topology>
    </subcellularLocation>
</comment>
<sequence length="200" mass="21357">MKIIRYISVLLLGCILISVGINFFFVSYHLLDGGIFGAGLIAHYIWRVPVGMTILIISIPIYIGAWFYYRPFFYHSLAGVLTSSFLIDLLAAFTPTTPILSPLPSAIVGGLMLGIGAGIMFLLDISTGGFDLLAQMISARTAWNVGILIVGFDLAVVVAGIPIVSFDEIILSTIAVIATGIATTMITAWGGGHTHNHLSL</sequence>
<dbReference type="STRING" id="1464122.SAMN05421737_11138"/>
<feature type="transmembrane region" description="Helical" evidence="6">
    <location>
        <begin position="143"/>
        <end position="163"/>
    </location>
</feature>
<dbReference type="InterPro" id="IPR051461">
    <property type="entry name" value="UPF0750_membrane"/>
</dbReference>
<evidence type="ECO:0000313" key="8">
    <source>
        <dbReference type="Proteomes" id="UP000242662"/>
    </source>
</evidence>
<keyword evidence="4 6" id="KW-1133">Transmembrane helix</keyword>
<evidence type="ECO:0000256" key="6">
    <source>
        <dbReference type="SAM" id="Phobius"/>
    </source>
</evidence>